<evidence type="ECO:0000313" key="2">
    <source>
        <dbReference type="EMBL" id="MPV86054.1"/>
    </source>
</evidence>
<dbReference type="InParanoid" id="A0A6N7ET87"/>
<keyword evidence="1" id="KW-1133">Transmembrane helix</keyword>
<gene>
    <name evidence="2" type="ORF">GCU85_04820</name>
</gene>
<accession>A0A6N7ET87</accession>
<keyword evidence="3" id="KW-1185">Reference proteome</keyword>
<keyword evidence="1" id="KW-0472">Membrane</keyword>
<evidence type="ECO:0000313" key="3">
    <source>
        <dbReference type="Proteomes" id="UP000471298"/>
    </source>
</evidence>
<evidence type="ECO:0000256" key="1">
    <source>
        <dbReference type="SAM" id="Phobius"/>
    </source>
</evidence>
<keyword evidence="1" id="KW-0812">Transmembrane</keyword>
<comment type="caution">
    <text evidence="2">The sequence shown here is derived from an EMBL/GenBank/DDBJ whole genome shotgun (WGS) entry which is preliminary data.</text>
</comment>
<feature type="transmembrane region" description="Helical" evidence="1">
    <location>
        <begin position="21"/>
        <end position="47"/>
    </location>
</feature>
<dbReference type="EMBL" id="WHNW01000004">
    <property type="protein sequence ID" value="MPV86054.1"/>
    <property type="molecule type" value="Genomic_DNA"/>
</dbReference>
<feature type="transmembrane region" description="Helical" evidence="1">
    <location>
        <begin position="67"/>
        <end position="88"/>
    </location>
</feature>
<reference evidence="2 3" key="1">
    <citation type="submission" date="2019-10" db="EMBL/GenBank/DDBJ databases">
        <title>Cardiobacteriales fam. a chemoheterotrophic member of the order Cardiobacteriales, and proposal of Cardiobacteriales fam. nov.</title>
        <authorList>
            <person name="Wang C."/>
        </authorList>
    </citation>
    <scope>NUCLEOTIDE SEQUENCE [LARGE SCALE GENOMIC DNA]</scope>
    <source>
        <strain evidence="2 3">ML27</strain>
    </source>
</reference>
<dbReference type="AlphaFoldDB" id="A0A6N7ET87"/>
<proteinExistence type="predicted"/>
<feature type="transmembrane region" description="Helical" evidence="1">
    <location>
        <begin position="126"/>
        <end position="145"/>
    </location>
</feature>
<feature type="transmembrane region" description="Helical" evidence="1">
    <location>
        <begin position="100"/>
        <end position="120"/>
    </location>
</feature>
<protein>
    <submittedName>
        <fullName evidence="2">Uncharacterized protein</fullName>
    </submittedName>
</protein>
<dbReference type="Proteomes" id="UP000471298">
    <property type="component" value="Unassembled WGS sequence"/>
</dbReference>
<name>A0A6N7ET87_9GAMM</name>
<sequence length="156" mass="17899">MRDDEDAVKPVIPERDREYRITLLMLMALILLPASIASYTIALIAIIKSTYSVTATDYLLPAPLTGILVALCITGYLAVHWVVMIKFYRAIERQIIGWMNFFRVYGLLVINLSVLVFTVLFDLYQLPIYMVPIMLLGINGYLVYLRYRLLTGFPLE</sequence>
<dbReference type="RefSeq" id="WP_152809924.1">
    <property type="nucleotide sequence ID" value="NZ_WHNW01000004.1"/>
</dbReference>
<organism evidence="2 3">
    <name type="scientific">Ostreibacterium oceani</name>
    <dbReference type="NCBI Taxonomy" id="2654998"/>
    <lineage>
        <taxon>Bacteria</taxon>
        <taxon>Pseudomonadati</taxon>
        <taxon>Pseudomonadota</taxon>
        <taxon>Gammaproteobacteria</taxon>
        <taxon>Cardiobacteriales</taxon>
        <taxon>Ostreibacteriaceae</taxon>
        <taxon>Ostreibacterium</taxon>
    </lineage>
</organism>